<evidence type="ECO:0000313" key="11">
    <source>
        <dbReference type="Proteomes" id="UP000095300"/>
    </source>
</evidence>
<reference evidence="11" key="1">
    <citation type="submission" date="2015-05" db="EMBL/GenBank/DDBJ databases">
        <authorList>
            <person name="Wilson R.K."/>
            <person name="Warren W.C."/>
            <person name="Olafson P."/>
        </authorList>
    </citation>
    <scope>NUCLEOTIDE SEQUENCE [LARGE SCALE GENOMIC DNA]</scope>
    <source>
        <strain evidence="11">USDA</strain>
    </source>
</reference>
<dbReference type="SMART" id="SM00325">
    <property type="entry name" value="RhoGEF"/>
    <property type="match status" value="1"/>
</dbReference>
<dbReference type="Pfam" id="PF00621">
    <property type="entry name" value="RhoGEF"/>
    <property type="match status" value="1"/>
</dbReference>
<dbReference type="GO" id="GO:0005737">
    <property type="term" value="C:cytoplasm"/>
    <property type="evidence" value="ECO:0007669"/>
    <property type="project" value="UniProtKB-SubCell"/>
</dbReference>
<proteinExistence type="predicted"/>
<keyword evidence="4" id="KW-0479">Metal-binding</keyword>
<evidence type="ECO:0000256" key="3">
    <source>
        <dbReference type="ARBA" id="ARBA00022553"/>
    </source>
</evidence>
<dbReference type="CDD" id="cd15789">
    <property type="entry name" value="PH_ARHGEF2_18_like"/>
    <property type="match status" value="1"/>
</dbReference>
<evidence type="ECO:0008006" key="12">
    <source>
        <dbReference type="Google" id="ProtNLM"/>
    </source>
</evidence>
<dbReference type="SUPFAM" id="SSF50729">
    <property type="entry name" value="PH domain-like"/>
    <property type="match status" value="1"/>
</dbReference>
<gene>
    <name evidence="10" type="primary">106083364</name>
</gene>
<dbReference type="Proteomes" id="UP000095300">
    <property type="component" value="Unassembled WGS sequence"/>
</dbReference>
<keyword evidence="5 6" id="KW-0175">Coiled coil</keyword>
<evidence type="ECO:0000259" key="8">
    <source>
        <dbReference type="PROSITE" id="PS50003"/>
    </source>
</evidence>
<evidence type="ECO:0000256" key="5">
    <source>
        <dbReference type="ARBA" id="ARBA00023054"/>
    </source>
</evidence>
<feature type="domain" description="PH" evidence="8">
    <location>
        <begin position="738"/>
        <end position="843"/>
    </location>
</feature>
<feature type="compositionally biased region" description="Low complexity" evidence="7">
    <location>
        <begin position="1441"/>
        <end position="1450"/>
    </location>
</feature>
<dbReference type="Pfam" id="PF17838">
    <property type="entry name" value="PH_16"/>
    <property type="match status" value="1"/>
</dbReference>
<dbReference type="KEGG" id="scac:106083364"/>
<protein>
    <recommendedName>
        <fullName evidence="12">DH domain-containing protein</fullName>
    </recommendedName>
</protein>
<feature type="region of interest" description="Disordered" evidence="7">
    <location>
        <begin position="1441"/>
        <end position="1472"/>
    </location>
</feature>
<keyword evidence="4" id="KW-0863">Zinc-finger</keyword>
<dbReference type="EnsemblMetazoa" id="SCAU005414-RA">
    <property type="protein sequence ID" value="SCAU005414-PA"/>
    <property type="gene ID" value="SCAU005414"/>
</dbReference>
<evidence type="ECO:0000256" key="6">
    <source>
        <dbReference type="SAM" id="Coils"/>
    </source>
</evidence>
<dbReference type="SUPFAM" id="SSF48065">
    <property type="entry name" value="DBL homology domain (DH-domain)"/>
    <property type="match status" value="1"/>
</dbReference>
<dbReference type="PANTHER" id="PTHR13944:SF21">
    <property type="entry name" value="CYSTS, ISOFORM C"/>
    <property type="match status" value="1"/>
</dbReference>
<feature type="domain" description="DH" evidence="9">
    <location>
        <begin position="508"/>
        <end position="696"/>
    </location>
</feature>
<feature type="compositionally biased region" description="Polar residues" evidence="7">
    <location>
        <begin position="1354"/>
        <end position="1427"/>
    </location>
</feature>
<evidence type="ECO:0000313" key="10">
    <source>
        <dbReference type="EnsemblMetazoa" id="SCAU005414-PA"/>
    </source>
</evidence>
<dbReference type="SMART" id="SM00233">
    <property type="entry name" value="PH"/>
    <property type="match status" value="1"/>
</dbReference>
<dbReference type="SUPFAM" id="SSF58100">
    <property type="entry name" value="Bacterial hemolysins"/>
    <property type="match status" value="1"/>
</dbReference>
<dbReference type="FunFam" id="2.30.29.30:FF:000410">
    <property type="entry name" value="A-kinase anchor protein 13"/>
    <property type="match status" value="1"/>
</dbReference>
<evidence type="ECO:0000256" key="4">
    <source>
        <dbReference type="ARBA" id="ARBA00022771"/>
    </source>
</evidence>
<evidence type="ECO:0000259" key="9">
    <source>
        <dbReference type="PROSITE" id="PS50010"/>
    </source>
</evidence>
<dbReference type="OrthoDB" id="28045at2759"/>
<feature type="region of interest" description="Disordered" evidence="7">
    <location>
        <begin position="1288"/>
        <end position="1324"/>
    </location>
</feature>
<dbReference type="InterPro" id="IPR035899">
    <property type="entry name" value="DBL_dom_sf"/>
</dbReference>
<dbReference type="EnsemblMetazoa" id="SCAU005414-RB">
    <property type="protein sequence ID" value="SCAU005414-PB"/>
    <property type="gene ID" value="SCAU005414"/>
</dbReference>
<evidence type="ECO:0000256" key="1">
    <source>
        <dbReference type="ARBA" id="ARBA00004496"/>
    </source>
</evidence>
<dbReference type="GO" id="GO:0035023">
    <property type="term" value="P:regulation of Rho protein signal transduction"/>
    <property type="evidence" value="ECO:0007669"/>
    <property type="project" value="TreeGrafter"/>
</dbReference>
<dbReference type="GO" id="GO:0005085">
    <property type="term" value="F:guanyl-nucleotide exchange factor activity"/>
    <property type="evidence" value="ECO:0007669"/>
    <property type="project" value="InterPro"/>
</dbReference>
<dbReference type="Gene3D" id="1.20.900.10">
    <property type="entry name" value="Dbl homology (DH) domain"/>
    <property type="match status" value="1"/>
</dbReference>
<dbReference type="PANTHER" id="PTHR13944">
    <property type="entry name" value="AGAP007712-PA"/>
    <property type="match status" value="1"/>
</dbReference>
<dbReference type="InterPro" id="IPR041020">
    <property type="entry name" value="PH_16"/>
</dbReference>
<organism evidence="10 11">
    <name type="scientific">Stomoxys calcitrans</name>
    <name type="common">Stable fly</name>
    <name type="synonym">Conops calcitrans</name>
    <dbReference type="NCBI Taxonomy" id="35570"/>
    <lineage>
        <taxon>Eukaryota</taxon>
        <taxon>Metazoa</taxon>
        <taxon>Ecdysozoa</taxon>
        <taxon>Arthropoda</taxon>
        <taxon>Hexapoda</taxon>
        <taxon>Insecta</taxon>
        <taxon>Pterygota</taxon>
        <taxon>Neoptera</taxon>
        <taxon>Endopterygota</taxon>
        <taxon>Diptera</taxon>
        <taxon>Brachycera</taxon>
        <taxon>Muscomorpha</taxon>
        <taxon>Muscoidea</taxon>
        <taxon>Muscidae</taxon>
        <taxon>Stomoxys</taxon>
    </lineage>
</organism>
<dbReference type="InterPro" id="IPR051632">
    <property type="entry name" value="Rho_GEF"/>
</dbReference>
<comment type="subcellular location">
    <subcellularLocation>
        <location evidence="1">Cytoplasm</location>
    </subcellularLocation>
</comment>
<dbReference type="Gene3D" id="2.30.29.30">
    <property type="entry name" value="Pleckstrin-homology domain (PH domain)/Phosphotyrosine-binding domain (PTB)"/>
    <property type="match status" value="1"/>
</dbReference>
<feature type="region of interest" description="Disordered" evidence="7">
    <location>
        <begin position="1338"/>
        <end position="1427"/>
    </location>
</feature>
<dbReference type="InterPro" id="IPR000219">
    <property type="entry name" value="DH_dom"/>
</dbReference>
<keyword evidence="4" id="KW-0862">Zinc</keyword>
<sequence length="1472" mass="164450">MDNNDKHLMNATADDSDNDEVTDFLNSNCFPNTETLNDYKNNIPTLSSVADSSTPILIDENGSVKQLSETNINNVEESENYCIPVISTSNQFGATTQRSIAATNYNNNNVNTTSLLSTLRQNDNNMIPTINVTPHSPANVSKYNNIFEDTLSQLQNIRESVVQMKNSSSSHMNDNLSNYGLVNATILSASLPDLSATNNGVSGASVSGPFGHLSSHFVIWSPQQQQQYLLNADRRKSWTGIDDLTAGGDCTNKSVSLSSLDSEEQETIRVTEQRRRSARNSTGGISTHSLNEAELARDFERIAAKRNLATEIISRIPLQKSISTSSIVAKEDIKAIARHLTDSEDENQSLLRAHAKIEVYDNVEKRRKRGSLFFRKKKDKAKMKSIGGQVSNCDVCGAGITLGTLKEHQLECKGKKSSSSLVGMGKKSITGSEKGDAGQDFYDGPDQNTNFHDDNAPLIRSEFLNDAPIEAHDLKADPSLGIEQKEHDSWSPGIPKDILKSLKDQQIKRQEHIYEFIMTEKHHCQTLLVMQKVFVESIERHFPSINCNKMFPRLQELTELHCNFLKKLRQKQKEHFVVDSISDILLEFFSLDKAQHLRLAYGEFCANHRSALEQFKSCMTGRDPMFSEWYKHCLTNPLLKKKGIPECILFVTQRLTKYPLLIEPLLKSAKEDKLECEKLQHALALVKELLVDVDACVAEKELRERQIEIYNRIDNKSFAIYKNKPFRKQDVGVDSKRRLKFEGLATLMQGRSKMQLVLVVVLTDCLCFLNENSAHNKYMFFNPEHKAGVVPLQKLLIREKAGTESRGIYIISSNPLFPEMYELKVQTPKDKNVWIQSIRQAVLDCPSTDVIESDDLTHEEKLRIGVNKREIIEKIRQKDIEQAILLEEKILLQLNLMQKDQKSFNTEQDAQNSVISSSNISAAQFLSTYGTYKDISIGIDCDTAELWKKVLNTVQDITQLASNVYTAATGQPVSRSVSSVGEKQSDTYNSPILPKRAETFAGFDEKRSKNIYTCRDVGKMGTLQVLTPRLQELEEKKETKNTSIINALMPSSNAEHENALQCDLVSASTKDNNLAFLQVRHNLHTLLCIISQQMTTIHSLQLQLALYRESPRASYTHNDQLEELRNLQDKLQEEKTAWMRQKEQQEQDLNEKKAVMDKLQEQLNLQQDDIKQQREQLYRKMEVLSSQGLLISPNTPLNISSPLLPTSGINTYDLDHDAHDSQTHDPVPPITTTPHSTSSNTVDRRKDKWRTSSTISKNPPVHLLSATNAPKVQQNVVKQKLPMKLSSLSSTSATTSGSNNSTSITKIDKSNSFTTNNNNSNSNSIGITQMFPLKLADKRATPSSCTNTSSTVSNLVPQHSRTGSSPAIIQHPQPSLNNSAALTSPTLVGVTRTDSSSTSTYGQRYSVGSATNCNTPTSSKNSTQPNQTKIPLISSLNALAASSSPGASTLTPNSTTRPAAPQAKPEEEEIYF</sequence>
<dbReference type="InterPro" id="IPR001849">
    <property type="entry name" value="PH_domain"/>
</dbReference>
<dbReference type="CDD" id="cd00160">
    <property type="entry name" value="RhoGEF"/>
    <property type="match status" value="1"/>
</dbReference>
<feature type="coiled-coil region" evidence="6">
    <location>
        <begin position="1117"/>
        <end position="1187"/>
    </location>
</feature>
<name>A0A1I8P763_STOCA</name>
<dbReference type="VEuPathDB" id="VectorBase:SCAU005414"/>
<evidence type="ECO:0000256" key="2">
    <source>
        <dbReference type="ARBA" id="ARBA00022490"/>
    </source>
</evidence>
<feature type="compositionally biased region" description="Low complexity" evidence="7">
    <location>
        <begin position="1341"/>
        <end position="1353"/>
    </location>
</feature>
<dbReference type="GO" id="GO:0008270">
    <property type="term" value="F:zinc ion binding"/>
    <property type="evidence" value="ECO:0007669"/>
    <property type="project" value="UniProtKB-KW"/>
</dbReference>
<feature type="region of interest" description="Disordered" evidence="7">
    <location>
        <begin position="1219"/>
        <end position="1270"/>
    </location>
</feature>
<keyword evidence="11" id="KW-1185">Reference proteome</keyword>
<feature type="compositionally biased region" description="Low complexity" evidence="7">
    <location>
        <begin position="1232"/>
        <end position="1241"/>
    </location>
</feature>
<keyword evidence="2" id="KW-0963">Cytoplasm</keyword>
<dbReference type="PROSITE" id="PS50010">
    <property type="entry name" value="DH_2"/>
    <property type="match status" value="1"/>
</dbReference>
<keyword evidence="3" id="KW-0597">Phosphoprotein</keyword>
<dbReference type="PROSITE" id="PS50003">
    <property type="entry name" value="PH_DOMAIN"/>
    <property type="match status" value="1"/>
</dbReference>
<reference evidence="10" key="2">
    <citation type="submission" date="2020-05" db="UniProtKB">
        <authorList>
            <consortium name="EnsemblMetazoa"/>
        </authorList>
    </citation>
    <scope>IDENTIFICATION</scope>
    <source>
        <strain evidence="10">USDA</strain>
    </source>
</reference>
<evidence type="ECO:0000256" key="7">
    <source>
        <dbReference type="SAM" id="MobiDB-lite"/>
    </source>
</evidence>
<accession>A0A1I8P763</accession>
<dbReference type="InterPro" id="IPR011993">
    <property type="entry name" value="PH-like_dom_sf"/>
</dbReference>
<dbReference type="STRING" id="35570.A0A1I8P763"/>